<dbReference type="EMBL" id="MG962368">
    <property type="protein sequence ID" value="AVO25330.1"/>
    <property type="molecule type" value="Genomic_DNA"/>
</dbReference>
<gene>
    <name evidence="1" type="primary">91</name>
    <name evidence="1" type="ORF">PBI_GRAVY_91</name>
</gene>
<protein>
    <submittedName>
        <fullName evidence="1">Cas4 family exonuclease</fullName>
    </submittedName>
</protein>
<reference evidence="1 2" key="1">
    <citation type="submission" date="2018-02" db="EMBL/GenBank/DDBJ databases">
        <authorList>
            <person name="Aull H.G."/>
            <person name="Garlena R.A."/>
            <person name="Russell D.A."/>
            <person name="Pop W.H."/>
            <person name="Jacobs-Sera D."/>
            <person name="Hatfull G.F."/>
        </authorList>
    </citation>
    <scope>NUCLEOTIDE SEQUENCE [LARGE SCALE GENOMIC DNA]</scope>
</reference>
<sequence>MDFNRHLHLEGKHAYLSASKYHWIRYSEEKLIDNFLNMRAVRRGTELHNLASELIRLGVKLPNNKQTLNHYVNDAIGYRMTPEQTLVYSDNAFGTADAISFRKNKLRIHDLKTGVTPASVEQLEIYAAFFCLEYGVKPFDIEMELRIYQNDECLVFDPERDDIIHIMDRIITFDKLIDKVKLETP</sequence>
<keyword evidence="1" id="KW-0540">Nuclease</keyword>
<keyword evidence="1" id="KW-0269">Exonuclease</keyword>
<keyword evidence="1" id="KW-0378">Hydrolase</keyword>
<organism evidence="1 2">
    <name type="scientific">Gordonia phage Gravy</name>
    <dbReference type="NCBI Taxonomy" id="2094133"/>
    <lineage>
        <taxon>Viruses</taxon>
        <taxon>Duplodnaviria</taxon>
        <taxon>Heunggongvirae</taxon>
        <taxon>Uroviricota</taxon>
        <taxon>Caudoviricetes</taxon>
        <taxon>Deejayvirinae</taxon>
        <taxon>Tanisvirus</taxon>
        <taxon>Tanisvirus tanis</taxon>
    </lineage>
</organism>
<dbReference type="Proteomes" id="UP000240261">
    <property type="component" value="Segment"/>
</dbReference>
<proteinExistence type="predicted"/>
<accession>A0A2P1JYD4</accession>
<evidence type="ECO:0000313" key="2">
    <source>
        <dbReference type="Proteomes" id="UP000240261"/>
    </source>
</evidence>
<evidence type="ECO:0000313" key="1">
    <source>
        <dbReference type="EMBL" id="AVO25330.1"/>
    </source>
</evidence>
<name>A0A2P1JYD4_9CAUD</name>
<dbReference type="GO" id="GO:0004527">
    <property type="term" value="F:exonuclease activity"/>
    <property type="evidence" value="ECO:0007669"/>
    <property type="project" value="UniProtKB-KW"/>
</dbReference>